<evidence type="ECO:0000256" key="1">
    <source>
        <dbReference type="ARBA" id="ARBA00004613"/>
    </source>
</evidence>
<evidence type="ECO:0000313" key="5">
    <source>
        <dbReference type="EMBL" id="KAK3804420.1"/>
    </source>
</evidence>
<protein>
    <recommendedName>
        <fullName evidence="7">Dermatopontin</fullName>
    </recommendedName>
</protein>
<dbReference type="PANTHER" id="PTHR15040:SF1">
    <property type="entry name" value="DERMATOPONTIN-LIKE ISOFORM X1"/>
    <property type="match status" value="1"/>
</dbReference>
<dbReference type="GO" id="GO:0030199">
    <property type="term" value="P:collagen fibril organization"/>
    <property type="evidence" value="ECO:0007669"/>
    <property type="project" value="TreeGrafter"/>
</dbReference>
<dbReference type="EMBL" id="JAWDGP010000015">
    <property type="protein sequence ID" value="KAK3804420.1"/>
    <property type="molecule type" value="Genomic_DNA"/>
</dbReference>
<comment type="caution">
    <text evidence="5">The sequence shown here is derived from an EMBL/GenBank/DDBJ whole genome shotgun (WGS) entry which is preliminary data.</text>
</comment>
<dbReference type="GO" id="GO:0031012">
    <property type="term" value="C:extracellular matrix"/>
    <property type="evidence" value="ECO:0007669"/>
    <property type="project" value="TreeGrafter"/>
</dbReference>
<evidence type="ECO:0000313" key="6">
    <source>
        <dbReference type="Proteomes" id="UP001283361"/>
    </source>
</evidence>
<proteinExistence type="inferred from homology"/>
<accession>A0AAE1EF71</accession>
<evidence type="ECO:0000256" key="3">
    <source>
        <dbReference type="ARBA" id="ARBA00022525"/>
    </source>
</evidence>
<keyword evidence="6" id="KW-1185">Reference proteome</keyword>
<gene>
    <name evidence="5" type="ORF">RRG08_006719</name>
</gene>
<sequence>MLAIFVAKSTKRFQITAENYHKVVPCSFHRRRMLSRVPKTLGGRKDRCERSENLVNRDIRKVHLQIGDKKRTIGSATKKSIKDKTSSDKKYLSRYVPLSLLSHIHTITDNRLAQSTMSLNVLLLVVLLSVGLDTAWSQDDDFVNDWDGEVNFECPEAQVIKSVYSVHENHFEDRRWKFDCVPPPSGAVPKNCEWTDDYVNDWDEAITFMCPPNQLLAGVYSVHNNDFEDRQMKFKCCKDSNYKTYSCELSDYLNEYDEVLDYNVPNGFVLTGWYSVHSNKREDRRHKMETCRYRAE</sequence>
<keyword evidence="3" id="KW-0964">Secreted</keyword>
<reference evidence="5" key="1">
    <citation type="journal article" date="2023" name="G3 (Bethesda)">
        <title>A reference genome for the long-term kleptoplast-retaining sea slug Elysia crispata morphotype clarki.</title>
        <authorList>
            <person name="Eastman K.E."/>
            <person name="Pendleton A.L."/>
            <person name="Shaikh M.A."/>
            <person name="Suttiyut T."/>
            <person name="Ogas R."/>
            <person name="Tomko P."/>
            <person name="Gavelis G."/>
            <person name="Widhalm J.R."/>
            <person name="Wisecaver J.H."/>
        </authorList>
    </citation>
    <scope>NUCLEOTIDE SEQUENCE</scope>
    <source>
        <strain evidence="5">ECLA1</strain>
    </source>
</reference>
<comment type="similarity">
    <text evidence="2">Belongs to the dermatopontin family.</text>
</comment>
<dbReference type="Pfam" id="PF14704">
    <property type="entry name" value="DERM"/>
    <property type="match status" value="1"/>
</dbReference>
<comment type="subcellular location">
    <subcellularLocation>
        <location evidence="1">Secreted</location>
    </subcellularLocation>
</comment>
<dbReference type="PANTHER" id="PTHR15040">
    <property type="entry name" value="DERMATOPONTIN-RELATED"/>
    <property type="match status" value="1"/>
</dbReference>
<dbReference type="AlphaFoldDB" id="A0AAE1EF71"/>
<dbReference type="GO" id="GO:0005615">
    <property type="term" value="C:extracellular space"/>
    <property type="evidence" value="ECO:0007669"/>
    <property type="project" value="TreeGrafter"/>
</dbReference>
<evidence type="ECO:0000256" key="4">
    <source>
        <dbReference type="ARBA" id="ARBA00023157"/>
    </source>
</evidence>
<dbReference type="InterPro" id="IPR026645">
    <property type="entry name" value="Dermatopontin"/>
</dbReference>
<organism evidence="5 6">
    <name type="scientific">Elysia crispata</name>
    <name type="common">lettuce slug</name>
    <dbReference type="NCBI Taxonomy" id="231223"/>
    <lineage>
        <taxon>Eukaryota</taxon>
        <taxon>Metazoa</taxon>
        <taxon>Spiralia</taxon>
        <taxon>Lophotrochozoa</taxon>
        <taxon>Mollusca</taxon>
        <taxon>Gastropoda</taxon>
        <taxon>Heterobranchia</taxon>
        <taxon>Euthyneura</taxon>
        <taxon>Panpulmonata</taxon>
        <taxon>Sacoglossa</taxon>
        <taxon>Placobranchoidea</taxon>
        <taxon>Plakobranchidae</taxon>
        <taxon>Elysia</taxon>
    </lineage>
</organism>
<evidence type="ECO:0008006" key="7">
    <source>
        <dbReference type="Google" id="ProtNLM"/>
    </source>
</evidence>
<keyword evidence="4" id="KW-1015">Disulfide bond</keyword>
<name>A0AAE1EF71_9GAST</name>
<dbReference type="Proteomes" id="UP001283361">
    <property type="component" value="Unassembled WGS sequence"/>
</dbReference>
<evidence type="ECO:0000256" key="2">
    <source>
        <dbReference type="ARBA" id="ARBA00008712"/>
    </source>
</evidence>